<feature type="compositionally biased region" description="Low complexity" evidence="8">
    <location>
        <begin position="328"/>
        <end position="345"/>
    </location>
</feature>
<dbReference type="OrthoDB" id="514777at2759"/>
<evidence type="ECO:0000259" key="9">
    <source>
        <dbReference type="SMART" id="SM00543"/>
    </source>
</evidence>
<feature type="compositionally biased region" description="Polar residues" evidence="8">
    <location>
        <begin position="877"/>
        <end position="891"/>
    </location>
</feature>
<dbReference type="SMART" id="SM00543">
    <property type="entry name" value="MIF4G"/>
    <property type="match status" value="1"/>
</dbReference>
<evidence type="ECO:0000313" key="11">
    <source>
        <dbReference type="Proteomes" id="UP000696280"/>
    </source>
</evidence>
<feature type="domain" description="MIF4G" evidence="9">
    <location>
        <begin position="1198"/>
        <end position="1442"/>
    </location>
</feature>
<feature type="compositionally biased region" description="Polar residues" evidence="8">
    <location>
        <begin position="62"/>
        <end position="74"/>
    </location>
</feature>
<feature type="compositionally biased region" description="Polar residues" evidence="8">
    <location>
        <begin position="1056"/>
        <end position="1068"/>
    </location>
</feature>
<feature type="compositionally biased region" description="Polar residues" evidence="8">
    <location>
        <begin position="1027"/>
        <end position="1036"/>
    </location>
</feature>
<feature type="compositionally biased region" description="Polar residues" evidence="8">
    <location>
        <begin position="1527"/>
        <end position="1553"/>
    </location>
</feature>
<protein>
    <recommendedName>
        <fullName evidence="9">MIF4G domain-containing protein</fullName>
    </recommendedName>
</protein>
<reference evidence="10" key="1">
    <citation type="submission" date="2021-07" db="EMBL/GenBank/DDBJ databases">
        <authorList>
            <person name="Durling M."/>
        </authorList>
    </citation>
    <scope>NUCLEOTIDE SEQUENCE</scope>
</reference>
<evidence type="ECO:0000256" key="6">
    <source>
        <dbReference type="ARBA" id="ARBA00022884"/>
    </source>
</evidence>
<feature type="compositionally biased region" description="Gly residues" evidence="8">
    <location>
        <begin position="119"/>
        <end position="128"/>
    </location>
</feature>
<keyword evidence="4" id="KW-0396">Initiation factor</keyword>
<feature type="compositionally biased region" description="Polar residues" evidence="8">
    <location>
        <begin position="1"/>
        <end position="10"/>
    </location>
</feature>
<feature type="compositionally biased region" description="Low complexity" evidence="8">
    <location>
        <begin position="1170"/>
        <end position="1183"/>
    </location>
</feature>
<feature type="compositionally biased region" description="Polar residues" evidence="8">
    <location>
        <begin position="307"/>
        <end position="326"/>
    </location>
</feature>
<accession>A0A9N9L838</accession>
<dbReference type="SUPFAM" id="SSF101489">
    <property type="entry name" value="Eukaryotic initiation factor 4f subunit eIF4g, eIF4e-binding domain"/>
    <property type="match status" value="1"/>
</dbReference>
<keyword evidence="11" id="KW-1185">Reference proteome</keyword>
<feature type="compositionally biased region" description="Polar residues" evidence="8">
    <location>
        <begin position="1110"/>
        <end position="1121"/>
    </location>
</feature>
<evidence type="ECO:0000256" key="7">
    <source>
        <dbReference type="ARBA" id="ARBA00022917"/>
    </source>
</evidence>
<feature type="compositionally biased region" description="Gly residues" evidence="8">
    <location>
        <begin position="253"/>
        <end position="262"/>
    </location>
</feature>
<dbReference type="PANTHER" id="PTHR23253">
    <property type="entry name" value="EUKARYOTIC TRANSLATION INITIATION FACTOR 4 GAMMA"/>
    <property type="match status" value="1"/>
</dbReference>
<feature type="compositionally biased region" description="Low complexity" evidence="8">
    <location>
        <begin position="11"/>
        <end position="33"/>
    </location>
</feature>
<feature type="compositionally biased region" description="Low complexity" evidence="8">
    <location>
        <begin position="468"/>
        <end position="482"/>
    </location>
</feature>
<dbReference type="EMBL" id="CAJVRL010000092">
    <property type="protein sequence ID" value="CAG8959445.1"/>
    <property type="molecule type" value="Genomic_DNA"/>
</dbReference>
<dbReference type="InterPro" id="IPR016024">
    <property type="entry name" value="ARM-type_fold"/>
</dbReference>
<dbReference type="Pfam" id="PF12152">
    <property type="entry name" value="eIF_4G1"/>
    <property type="match status" value="1"/>
</dbReference>
<name>A0A9N9L838_9HELO</name>
<dbReference type="GO" id="GO:0016281">
    <property type="term" value="C:eukaryotic translation initiation factor 4F complex"/>
    <property type="evidence" value="ECO:0007669"/>
    <property type="project" value="TreeGrafter"/>
</dbReference>
<dbReference type="GO" id="GO:0003743">
    <property type="term" value="F:translation initiation factor activity"/>
    <property type="evidence" value="ECO:0007669"/>
    <property type="project" value="UniProtKB-KW"/>
</dbReference>
<dbReference type="GO" id="GO:0010494">
    <property type="term" value="C:cytoplasmic stress granule"/>
    <property type="evidence" value="ECO:0007669"/>
    <property type="project" value="UniProtKB-ARBA"/>
</dbReference>
<feature type="region of interest" description="Disordered" evidence="8">
    <location>
        <begin position="1010"/>
        <end position="1142"/>
    </location>
</feature>
<dbReference type="GO" id="GO:0003729">
    <property type="term" value="F:mRNA binding"/>
    <property type="evidence" value="ECO:0007669"/>
    <property type="project" value="TreeGrafter"/>
</dbReference>
<evidence type="ECO:0000256" key="5">
    <source>
        <dbReference type="ARBA" id="ARBA00022553"/>
    </source>
</evidence>
<organism evidence="10 11">
    <name type="scientific">Hymenoscyphus fraxineus</name>
    <dbReference type="NCBI Taxonomy" id="746836"/>
    <lineage>
        <taxon>Eukaryota</taxon>
        <taxon>Fungi</taxon>
        <taxon>Dikarya</taxon>
        <taxon>Ascomycota</taxon>
        <taxon>Pezizomycotina</taxon>
        <taxon>Leotiomycetes</taxon>
        <taxon>Helotiales</taxon>
        <taxon>Helotiaceae</taxon>
        <taxon>Hymenoscyphus</taxon>
    </lineage>
</organism>
<dbReference type="PANTHER" id="PTHR23253:SF9">
    <property type="entry name" value="EUKARYOTIC TRANSLATION INITIATION FACTOR 4 GAMMA 2"/>
    <property type="match status" value="1"/>
</dbReference>
<dbReference type="FunFam" id="1.25.40.180:FF:000020">
    <property type="entry name" value="Eukaryotic translation initiation factor subunit"/>
    <property type="match status" value="1"/>
</dbReference>
<feature type="region of interest" description="Disordered" evidence="8">
    <location>
        <begin position="1158"/>
        <end position="1189"/>
    </location>
</feature>
<dbReference type="Gene3D" id="1.25.40.180">
    <property type="match status" value="1"/>
</dbReference>
<evidence type="ECO:0000256" key="2">
    <source>
        <dbReference type="ARBA" id="ARBA00005775"/>
    </source>
</evidence>
<dbReference type="SUPFAM" id="SSF48371">
    <property type="entry name" value="ARM repeat"/>
    <property type="match status" value="1"/>
</dbReference>
<feature type="compositionally biased region" description="Polar residues" evidence="8">
    <location>
        <begin position="361"/>
        <end position="374"/>
    </location>
</feature>
<evidence type="ECO:0000256" key="1">
    <source>
        <dbReference type="ARBA" id="ARBA00004496"/>
    </source>
</evidence>
<feature type="region of interest" description="Disordered" evidence="8">
    <location>
        <begin position="1469"/>
        <end position="1636"/>
    </location>
</feature>
<evidence type="ECO:0000256" key="8">
    <source>
        <dbReference type="SAM" id="MobiDB-lite"/>
    </source>
</evidence>
<feature type="compositionally biased region" description="Low complexity" evidence="8">
    <location>
        <begin position="150"/>
        <end position="173"/>
    </location>
</feature>
<dbReference type="Proteomes" id="UP000696280">
    <property type="component" value="Unassembled WGS sequence"/>
</dbReference>
<keyword evidence="3" id="KW-0963">Cytoplasm</keyword>
<keyword evidence="7" id="KW-0648">Protein biosynthesis</keyword>
<sequence>MTSVSQQSNIPSQASNSSNTSQSQSQSTPSYASTAKKAVSSPPIATGTSSPSPAVAVGGSAPVQQHGKTASISPVNGRGAVPPAVPAVAPAIAHSSPALNGDHSRKSSVTISANNNGYPNGGPVGGSKGAIQFGSITDSPAASHSTPQLAPNTSAPIPIPSNNSNPRVTDPAQSPSPIPQPSASGGRPPSGLAGQGNGMTFGSLGGDGDRHMRQASGNQGPATVGNTPGGHARRESQSNGEGNNQGPGATRGNFGGGRGGRGNFNAGHQQYQPGFPPGNPQFRNNSGPNRGGMAPTFHPQGQGRPNFPNSPHQANRTPVLQPSMPGTPNMNQAMPMPAPQPYNQYGGYQHMHPQQVHIPTPSHSSQDQSFKSNSGRGKGKRGGGWFNEKSSNNRPRQGRSNSNSRELWGHSFQSNPARLSEQFPPEREGYGPPQGAGNYGMTAALERSGSGPFGENPQVSGPPPEPTVVASNSNGAPASSSLPPLPPPLQNVPFDSKTIDLSPASNDFNNFLTFRSQTYQYPPQQPYDHRGMPMQPGYYPAMGQMQGYNMQPQSPQPGYQAPVYVPGQYAPPQPIPMSRNSSQMSTDQRPASSMGQPQTPSMASSHPQGTPQTKPISAQSPAYTRPVRKSAAIAIKRPDGEAIDVAAFKAPASPAPSNRARTPPVIASTPTPPPKSATPSHARQDSAAPAKSSEQIKTEIQDKIKKALELEQAEAAKAKEDKAKEEKAAQLAEEKRVQEEKDKAAADEAKAAEDAKAKEEADAKAAKQAEEDELERQIAEMEAAEAEREKKEAEIAEKRAIAKAAEAKANEAKRKAEAEDNDRKLREQEREMERIEDEREKKRQEAEAKGEKMDIKEAIQKSLKDDKKTPTTPSTLASKLSNLNLGTDSGASTPDSDSSMGPPPPKVTVEKRGKPSALNLAPLNTSKPIEPPQPSAALQSLKSARFLTVLDSALYPVGVASPNPALNSAVTAKGKSFKYDSAFLMQFQKVFVEKPSMEFESQVKALIGDSDAGSARSASARGGMGPRSNSTRSNNAPGAFNMGQFGSLPGGKTLPPGTTSEQRFSMSSMGGRPAAANPISSFNRPGGAFPGGNMMGRSASSTGTGGGYNMPSSPRTQSRNQRGSKRENTKQGGHHGPSDAQAAKTMPLTAGMELKPIQTSSTGWKPRSVGQQAATGAAGPTPGAAGGAPGHMEPDMVQRKVKAALNKMTPEKFEKIADQILAIAAQSKDEADGRTLRQVIQLTFEKATDEAHWASMYAKFCKRMLETMSPDIKDESITDKNGNIVSGGNLFRKYLLNRCQEEFERGWKLDLPDKPEGERGDEKTGEAAMLSEEYYIAAAAKRRGLGLVQFIGELYKLSMLTERIMHQCVKKLVDYTGVPDEAEIESLTKLLKTIGRSLDSTEKGKPMMDVYFTRIQSMIDTPELPSRLRFMLMDIVDLRKKHWASKEDNKGPMTLEEVKAVADAAAAAKAAESARGPRGGGGGGGGGRMQMGRGDSRNFSNQYGNQPPPDYQKNTVGMDDLRRLTNKGGSNRHSSQNMSFGPTSMFSSRSNSGRKMGPGGSLSRTGEDSGASSRTGTPPHDKEKKSNTSANAFSLLAGLGSGDAEHPTSPPSTSVSPALSKATPVPAEKSDDKKGE</sequence>
<proteinExistence type="inferred from homology"/>
<feature type="region of interest" description="Disordered" evidence="8">
    <location>
        <begin position="569"/>
        <end position="627"/>
    </location>
</feature>
<feature type="compositionally biased region" description="Gly residues" evidence="8">
    <location>
        <begin position="1477"/>
        <end position="1489"/>
    </location>
</feature>
<dbReference type="CDD" id="cd22249">
    <property type="entry name" value="UDM1_RNF168_RNF169-like"/>
    <property type="match status" value="1"/>
</dbReference>
<feature type="region of interest" description="Disordered" evidence="8">
    <location>
        <begin position="95"/>
        <end position="501"/>
    </location>
</feature>
<comment type="caution">
    <text evidence="10">The sequence shown here is derived from an EMBL/GenBank/DDBJ whole genome shotgun (WGS) entry which is preliminary data.</text>
</comment>
<feature type="region of interest" description="Disordered" evidence="8">
    <location>
        <begin position="714"/>
        <end position="935"/>
    </location>
</feature>
<keyword evidence="6" id="KW-0694">RNA-binding</keyword>
<feature type="compositionally biased region" description="Gly residues" evidence="8">
    <location>
        <begin position="193"/>
        <end position="206"/>
    </location>
</feature>
<feature type="compositionally biased region" description="Low complexity" evidence="8">
    <location>
        <begin position="650"/>
        <end position="669"/>
    </location>
</feature>
<evidence type="ECO:0000313" key="10">
    <source>
        <dbReference type="EMBL" id="CAG8959445.1"/>
    </source>
</evidence>
<dbReference type="InterPro" id="IPR003890">
    <property type="entry name" value="MIF4G-like_typ-3"/>
</dbReference>
<dbReference type="InterPro" id="IPR022745">
    <property type="entry name" value="eIF4G1_eIF4E-bd"/>
</dbReference>
<feature type="compositionally biased region" description="Low complexity" evidence="8">
    <location>
        <begin position="1010"/>
        <end position="1021"/>
    </location>
</feature>
<evidence type="ECO:0000256" key="4">
    <source>
        <dbReference type="ARBA" id="ARBA00022540"/>
    </source>
</evidence>
<dbReference type="InterPro" id="IPR036211">
    <property type="entry name" value="eIF4G_eIF4E-bd_sf"/>
</dbReference>
<feature type="compositionally biased region" description="Basic and acidic residues" evidence="8">
    <location>
        <begin position="714"/>
        <end position="869"/>
    </location>
</feature>
<comment type="subcellular location">
    <subcellularLocation>
        <location evidence="1">Cytoplasm</location>
    </subcellularLocation>
</comment>
<dbReference type="Pfam" id="PF02854">
    <property type="entry name" value="MIF4G"/>
    <property type="match status" value="1"/>
</dbReference>
<dbReference type="Gene3D" id="1.20.970.30">
    <property type="entry name" value="eIF4G, eIF4E-binding domain"/>
    <property type="match status" value="1"/>
</dbReference>
<feature type="compositionally biased region" description="Polar residues" evidence="8">
    <location>
        <begin position="578"/>
        <end position="622"/>
    </location>
</feature>
<comment type="similarity">
    <text evidence="2">Belongs to the eukaryotic initiation factor 4G family.</text>
</comment>
<evidence type="ECO:0000256" key="3">
    <source>
        <dbReference type="ARBA" id="ARBA00022490"/>
    </source>
</evidence>
<keyword evidence="5" id="KW-0597">Phosphoprotein</keyword>
<feature type="region of interest" description="Disordered" evidence="8">
    <location>
        <begin position="646"/>
        <end position="700"/>
    </location>
</feature>
<feature type="compositionally biased region" description="Polar residues" evidence="8">
    <location>
        <begin position="134"/>
        <end position="149"/>
    </location>
</feature>
<gene>
    <name evidence="10" type="ORF">HYFRA_00001343</name>
</gene>
<feature type="region of interest" description="Disordered" evidence="8">
    <location>
        <begin position="1"/>
        <end position="83"/>
    </location>
</feature>
<feature type="compositionally biased region" description="Polar residues" evidence="8">
    <location>
        <begin position="388"/>
        <end position="417"/>
    </location>
</feature>
<feature type="compositionally biased region" description="Polar residues" evidence="8">
    <location>
        <begin position="215"/>
        <end position="226"/>
    </location>
</feature>